<evidence type="ECO:0000313" key="2">
    <source>
        <dbReference type="EMBL" id="CAD7431996.1"/>
    </source>
</evidence>
<proteinExistence type="predicted"/>
<reference evidence="2" key="1">
    <citation type="submission" date="2020-11" db="EMBL/GenBank/DDBJ databases">
        <authorList>
            <person name="Tran Van P."/>
        </authorList>
    </citation>
    <scope>NUCLEOTIDE SEQUENCE</scope>
</reference>
<dbReference type="AlphaFoldDB" id="A0A7R9EDH5"/>
<accession>A0A7R9EDH5</accession>
<sequence>MSPSYPYCSRSLSPSSAVSAETINLSTTASRTNSLPRPTSPSPSVVSEKAEAELQDKQEREEEERKRKIQLYVFISRCIAYPFNAKQPTDMTRRQTKITKQQLETIQGRFQIYPDLGQIRASSGPDLAFFHVGP</sequence>
<evidence type="ECO:0000256" key="1">
    <source>
        <dbReference type="SAM" id="MobiDB-lite"/>
    </source>
</evidence>
<dbReference type="GO" id="GO:0016079">
    <property type="term" value="P:synaptic vesicle exocytosis"/>
    <property type="evidence" value="ECO:0007669"/>
    <property type="project" value="InterPro"/>
</dbReference>
<dbReference type="EMBL" id="OB795286">
    <property type="protein sequence ID" value="CAD7431996.1"/>
    <property type="molecule type" value="Genomic_DNA"/>
</dbReference>
<protein>
    <submittedName>
        <fullName evidence="2">Uncharacterized protein</fullName>
    </submittedName>
</protein>
<dbReference type="PANTHER" id="PTHR12166:SF8">
    <property type="entry name" value="CALCIUM-DEPENDENT SECRETION ACTIVATOR"/>
    <property type="match status" value="1"/>
</dbReference>
<dbReference type="GO" id="GO:0098793">
    <property type="term" value="C:presynapse"/>
    <property type="evidence" value="ECO:0007669"/>
    <property type="project" value="GOC"/>
</dbReference>
<gene>
    <name evidence="2" type="ORF">TMSB3V08_LOCUS8715</name>
</gene>
<feature type="region of interest" description="Disordered" evidence="1">
    <location>
        <begin position="1"/>
        <end position="66"/>
    </location>
</feature>
<dbReference type="PANTHER" id="PTHR12166">
    <property type="entry name" value="CALCIUM-DEPENDENT SECRETION ACTIVATOR"/>
    <property type="match status" value="1"/>
</dbReference>
<feature type="compositionally biased region" description="Basic and acidic residues" evidence="1">
    <location>
        <begin position="48"/>
        <end position="66"/>
    </location>
</feature>
<feature type="compositionally biased region" description="Low complexity" evidence="1">
    <location>
        <begin position="30"/>
        <end position="47"/>
    </location>
</feature>
<name>A0A7R9EDH5_9NEOP</name>
<dbReference type="InterPro" id="IPR033227">
    <property type="entry name" value="CAPS"/>
</dbReference>
<feature type="compositionally biased region" description="Low complexity" evidence="1">
    <location>
        <begin position="9"/>
        <end position="19"/>
    </location>
</feature>
<dbReference type="GO" id="GO:1990504">
    <property type="term" value="P:dense core granule exocytosis"/>
    <property type="evidence" value="ECO:0007669"/>
    <property type="project" value="InterPro"/>
</dbReference>
<organism evidence="2">
    <name type="scientific">Timema monikensis</name>
    <dbReference type="NCBI Taxonomy" id="170555"/>
    <lineage>
        <taxon>Eukaryota</taxon>
        <taxon>Metazoa</taxon>
        <taxon>Ecdysozoa</taxon>
        <taxon>Arthropoda</taxon>
        <taxon>Hexapoda</taxon>
        <taxon>Insecta</taxon>
        <taxon>Pterygota</taxon>
        <taxon>Neoptera</taxon>
        <taxon>Polyneoptera</taxon>
        <taxon>Phasmatodea</taxon>
        <taxon>Timematodea</taxon>
        <taxon>Timematoidea</taxon>
        <taxon>Timematidae</taxon>
        <taxon>Timema</taxon>
    </lineage>
</organism>